<dbReference type="dictyBase" id="DDB_G0304475"/>
<dbReference type="eggNOG" id="KOG0716">
    <property type="taxonomic scope" value="Eukaryota"/>
</dbReference>
<dbReference type="InterPro" id="IPR001623">
    <property type="entry name" value="DnaJ_domain"/>
</dbReference>
<feature type="domain" description="J" evidence="2">
    <location>
        <begin position="24"/>
        <end position="93"/>
    </location>
</feature>
<dbReference type="CDD" id="cd06257">
    <property type="entry name" value="DnaJ"/>
    <property type="match status" value="1"/>
</dbReference>
<protein>
    <submittedName>
        <fullName evidence="3">Heat shock protein DnaJ family protein</fullName>
    </submittedName>
</protein>
<accession>C7G004</accession>
<evidence type="ECO:0000259" key="2">
    <source>
        <dbReference type="PROSITE" id="PS50076"/>
    </source>
</evidence>
<dbReference type="InterPro" id="IPR036869">
    <property type="entry name" value="J_dom_sf"/>
</dbReference>
<proteinExistence type="predicted"/>
<evidence type="ECO:0000313" key="3">
    <source>
        <dbReference type="EMBL" id="EEU04113.1"/>
    </source>
</evidence>
<comment type="caution">
    <text evidence="3">The sequence shown here is derived from an EMBL/GenBank/DDBJ whole genome shotgun (WGS) entry which is preliminary data.</text>
</comment>
<dbReference type="PRINTS" id="PR00625">
    <property type="entry name" value="JDOMAIN"/>
</dbReference>
<dbReference type="EMBL" id="AAFI02000023">
    <property type="protein sequence ID" value="EEU04113.1"/>
    <property type="molecule type" value="Genomic_DNA"/>
</dbReference>
<dbReference type="FunFam" id="1.10.287.110:FF:000301">
    <property type="entry name" value="Heat shock protein DnaJ family protein"/>
    <property type="match status" value="1"/>
</dbReference>
<dbReference type="PhylomeDB" id="C7G004"/>
<dbReference type="InterPro" id="IPR050817">
    <property type="entry name" value="DjlA_DnaK_co-chaperone"/>
</dbReference>
<dbReference type="SMR" id="C7G004"/>
<evidence type="ECO:0000256" key="1">
    <source>
        <dbReference type="SAM" id="MobiDB-lite"/>
    </source>
</evidence>
<dbReference type="Proteomes" id="UP000002195">
    <property type="component" value="Unassembled WGS sequence"/>
</dbReference>
<feature type="compositionally biased region" description="Low complexity" evidence="1">
    <location>
        <begin position="58"/>
        <end position="68"/>
    </location>
</feature>
<sequence>MAKIIKPPTQEEMRDLTSLLSSGEPYEILGCDPDSTQKEITKRYRDLARKHHPDKQQHNGNNKNDGGDMMTKINNAYKLLSNERFKEVYDVYLLQEMMMDGDGSGSGGVDFDTDRIYREARFKNILLTSLGLLFNTFSIPFRTIAVVIQSNPTIIKPMTVLKSMTKGHGFFKGLFRGTAFLLSSSVLELIREKSIETSFKYIDNLIIPSSSSSDSGSGSGGSKKLQILKSFINIFTKAILNFPIRMIGNILILSPPGYGVFRVIKDVILRYDQATTGNIIMSVSNGRAPPIQWKNLFYSLGYSLAIVYSKKLIIKGLKVIDIHVYEGSIKDPNSKLYRYSNYLLSKTLFRVALQTILVNPFDVLHSQYPRILLDSWLNGSIPVPVAQNPISLAIDIYRSNNNSITKFFNGVIPLFFCKIFEDFCEQCDVSDIDDYEDDDIYA</sequence>
<dbReference type="SMART" id="SM00271">
    <property type="entry name" value="DnaJ"/>
    <property type="match status" value="1"/>
</dbReference>
<organism evidence="3 4">
    <name type="scientific">Dictyostelium discoideum</name>
    <name type="common">Social amoeba</name>
    <dbReference type="NCBI Taxonomy" id="44689"/>
    <lineage>
        <taxon>Eukaryota</taxon>
        <taxon>Amoebozoa</taxon>
        <taxon>Evosea</taxon>
        <taxon>Eumycetozoa</taxon>
        <taxon>Dictyostelia</taxon>
        <taxon>Dictyosteliales</taxon>
        <taxon>Dictyosteliaceae</taxon>
        <taxon>Dictyostelium</taxon>
    </lineage>
</organism>
<dbReference type="GeneID" id="8621286"/>
<dbReference type="VEuPathDB" id="AmoebaDB:DDB_G0304475"/>
<dbReference type="KEGG" id="ddi:DDB_G0304475"/>
<dbReference type="HOGENOM" id="CLU_615991_0_0_1"/>
<dbReference type="AlphaFoldDB" id="C7G004"/>
<dbReference type="RefSeq" id="XP_002649165.1">
    <property type="nucleotide sequence ID" value="XM_002649119.1"/>
</dbReference>
<dbReference type="PANTHER" id="PTHR24074">
    <property type="entry name" value="CO-CHAPERONE PROTEIN DJLA"/>
    <property type="match status" value="1"/>
</dbReference>
<dbReference type="SUPFAM" id="SSF46565">
    <property type="entry name" value="Chaperone J-domain"/>
    <property type="match status" value="1"/>
</dbReference>
<keyword evidence="4" id="KW-1185">Reference proteome</keyword>
<name>C7G004_DICDI</name>
<keyword evidence="3" id="KW-0346">Stress response</keyword>
<reference evidence="3 4" key="1">
    <citation type="journal article" date="2005" name="Nature">
        <title>The genome of the social amoeba Dictyostelium discoideum.</title>
        <authorList>
            <consortium name="The Dictyostelium discoideum Sequencing Consortium"/>
            <person name="Eichinger L."/>
            <person name="Pachebat J.A."/>
            <person name="Glockner G."/>
            <person name="Rajandream M.A."/>
            <person name="Sucgang R."/>
            <person name="Berriman M."/>
            <person name="Song J."/>
            <person name="Olsen R."/>
            <person name="Szafranski K."/>
            <person name="Xu Q."/>
            <person name="Tunggal B."/>
            <person name="Kummerfeld S."/>
            <person name="Madera M."/>
            <person name="Konfortov B.A."/>
            <person name="Rivero F."/>
            <person name="Bankier A.T."/>
            <person name="Lehmann R."/>
            <person name="Hamlin N."/>
            <person name="Davies R."/>
            <person name="Gaudet P."/>
            <person name="Fey P."/>
            <person name="Pilcher K."/>
            <person name="Chen G."/>
            <person name="Saunders D."/>
            <person name="Sodergren E."/>
            <person name="Davis P."/>
            <person name="Kerhornou A."/>
            <person name="Nie X."/>
            <person name="Hall N."/>
            <person name="Anjard C."/>
            <person name="Hemphill L."/>
            <person name="Bason N."/>
            <person name="Farbrother P."/>
            <person name="Desany B."/>
            <person name="Just E."/>
            <person name="Morio T."/>
            <person name="Rost R."/>
            <person name="Churcher C."/>
            <person name="Cooper J."/>
            <person name="Haydock S."/>
            <person name="van Driessche N."/>
            <person name="Cronin A."/>
            <person name="Goodhead I."/>
            <person name="Muzny D."/>
            <person name="Mourier T."/>
            <person name="Pain A."/>
            <person name="Lu M."/>
            <person name="Harper D."/>
            <person name="Lindsay R."/>
            <person name="Hauser H."/>
            <person name="James K."/>
            <person name="Quiles M."/>
            <person name="Madan Babu M."/>
            <person name="Saito T."/>
            <person name="Buchrieser C."/>
            <person name="Wardroper A."/>
            <person name="Felder M."/>
            <person name="Thangavelu M."/>
            <person name="Johnson D."/>
            <person name="Knights A."/>
            <person name="Loulseged H."/>
            <person name="Mungall K."/>
            <person name="Oliver K."/>
            <person name="Price C."/>
            <person name="Quail M.A."/>
            <person name="Urushihara H."/>
            <person name="Hernandez J."/>
            <person name="Rabbinowitsch E."/>
            <person name="Steffen D."/>
            <person name="Sanders M."/>
            <person name="Ma J."/>
            <person name="Kohara Y."/>
            <person name="Sharp S."/>
            <person name="Simmonds M."/>
            <person name="Spiegler S."/>
            <person name="Tivey A."/>
            <person name="Sugano S."/>
            <person name="White B."/>
            <person name="Walker D."/>
            <person name="Woodward J."/>
            <person name="Winckler T."/>
            <person name="Tanaka Y."/>
            <person name="Shaulsky G."/>
            <person name="Schleicher M."/>
            <person name="Weinstock G."/>
            <person name="Rosenthal A."/>
            <person name="Cox E.C."/>
            <person name="Chisholm R.L."/>
            <person name="Gibbs R."/>
            <person name="Loomis W.F."/>
            <person name="Platzer M."/>
            <person name="Kay R.R."/>
            <person name="Williams J."/>
            <person name="Dear P.H."/>
            <person name="Noegel A.A."/>
            <person name="Barrell B."/>
            <person name="Kuspa A."/>
        </authorList>
    </citation>
    <scope>NUCLEOTIDE SEQUENCE [LARGE SCALE GENOMIC DNA]</scope>
    <source>
        <strain evidence="3 4">AX4</strain>
    </source>
</reference>
<dbReference type="OMA" id="MMTKINN"/>
<dbReference type="PaxDb" id="44689-DDB0304476"/>
<dbReference type="InParanoid" id="C7G004"/>
<dbReference type="Gene3D" id="1.10.287.110">
    <property type="entry name" value="DnaJ domain"/>
    <property type="match status" value="1"/>
</dbReference>
<dbReference type="FunCoup" id="C7G004">
    <property type="interactions" value="3"/>
</dbReference>
<dbReference type="Pfam" id="PF00226">
    <property type="entry name" value="DnaJ"/>
    <property type="match status" value="1"/>
</dbReference>
<feature type="region of interest" description="Disordered" evidence="1">
    <location>
        <begin position="48"/>
        <end position="69"/>
    </location>
</feature>
<dbReference type="PROSITE" id="PS50076">
    <property type="entry name" value="DNAJ_2"/>
    <property type="match status" value="1"/>
</dbReference>
<evidence type="ECO:0000313" key="4">
    <source>
        <dbReference type="Proteomes" id="UP000002195"/>
    </source>
</evidence>
<gene>
    <name evidence="3" type="ORF">DDB_G0304475</name>
</gene>
<dbReference type="STRING" id="44689.C7G004"/>